<name>A0A0J6Y0C1_COCIT</name>
<protein>
    <submittedName>
        <fullName evidence="1">Uncharacterized protein</fullName>
    </submittedName>
</protein>
<dbReference type="Proteomes" id="UP000054565">
    <property type="component" value="Unassembled WGS sequence"/>
</dbReference>
<accession>A0A0J6Y0C1</accession>
<gene>
    <name evidence="1" type="ORF">CIRG_01240</name>
</gene>
<proteinExistence type="predicted"/>
<reference evidence="2" key="1">
    <citation type="journal article" date="2010" name="Genome Res.">
        <title>Population genomic sequencing of Coccidioides fungi reveals recent hybridization and transposon control.</title>
        <authorList>
            <person name="Neafsey D.E."/>
            <person name="Barker B.M."/>
            <person name="Sharpton T.J."/>
            <person name="Stajich J.E."/>
            <person name="Park D.J."/>
            <person name="Whiston E."/>
            <person name="Hung C.-Y."/>
            <person name="McMahan C."/>
            <person name="White J."/>
            <person name="Sykes S."/>
            <person name="Heiman D."/>
            <person name="Young S."/>
            <person name="Zeng Q."/>
            <person name="Abouelleil A."/>
            <person name="Aftuck L."/>
            <person name="Bessette D."/>
            <person name="Brown A."/>
            <person name="FitzGerald M."/>
            <person name="Lui A."/>
            <person name="Macdonald J.P."/>
            <person name="Priest M."/>
            <person name="Orbach M.J."/>
            <person name="Galgiani J.N."/>
            <person name="Kirkland T.N."/>
            <person name="Cole G.T."/>
            <person name="Birren B.W."/>
            <person name="Henn M.R."/>
            <person name="Taylor J.W."/>
            <person name="Rounsley S.D."/>
        </authorList>
    </citation>
    <scope>NUCLEOTIDE SEQUENCE [LARGE SCALE GENOMIC DNA]</scope>
    <source>
        <strain evidence="2">RMSCC 2394</strain>
    </source>
</reference>
<evidence type="ECO:0000313" key="2">
    <source>
        <dbReference type="Proteomes" id="UP000054565"/>
    </source>
</evidence>
<dbReference type="AlphaFoldDB" id="A0A0J6Y0C1"/>
<dbReference type="EMBL" id="DS028093">
    <property type="protein sequence ID" value="KMP01100.1"/>
    <property type="molecule type" value="Genomic_DNA"/>
</dbReference>
<sequence length="116" mass="12993">MHVLIFAEKSPSAGRKYPHTINDAYGLGGIAVMVTIRVYHCIDSRPISICFTSAPPRRSQGLPEAIYCRISARQEEMSKGDSLLAGYFRQPGETNREFPSSLRFHVTVRSSLFTSR</sequence>
<evidence type="ECO:0000313" key="1">
    <source>
        <dbReference type="EMBL" id="KMP01100.1"/>
    </source>
</evidence>
<organism evidence="1 2">
    <name type="scientific">Coccidioides immitis RMSCC 2394</name>
    <dbReference type="NCBI Taxonomy" id="404692"/>
    <lineage>
        <taxon>Eukaryota</taxon>
        <taxon>Fungi</taxon>
        <taxon>Dikarya</taxon>
        <taxon>Ascomycota</taxon>
        <taxon>Pezizomycotina</taxon>
        <taxon>Eurotiomycetes</taxon>
        <taxon>Eurotiomycetidae</taxon>
        <taxon>Onygenales</taxon>
        <taxon>Onygenaceae</taxon>
        <taxon>Coccidioides</taxon>
    </lineage>
</organism>